<dbReference type="KEGG" id="bmx:BMS_0175"/>
<evidence type="ECO:0000313" key="3">
    <source>
        <dbReference type="Proteomes" id="UP000008963"/>
    </source>
</evidence>
<evidence type="ECO:0000256" key="1">
    <source>
        <dbReference type="SAM" id="Phobius"/>
    </source>
</evidence>
<dbReference type="PATRIC" id="fig|862908.3.peg.169"/>
<feature type="transmembrane region" description="Helical" evidence="1">
    <location>
        <begin position="20"/>
        <end position="37"/>
    </location>
</feature>
<keyword evidence="3" id="KW-1185">Reference proteome</keyword>
<dbReference type="RefSeq" id="WP_014242898.1">
    <property type="nucleotide sequence ID" value="NC_016620.1"/>
</dbReference>
<sequence>MDNKSKNILLEERGQSAVEYIMLLAVISLITFSIVNSNKFKDFMGEDSGFFAGLRSQLEYSYRHGYLNSEADRSDDNYSGPHETYYDIDDGRTRFFTGGEQYPR</sequence>
<dbReference type="Proteomes" id="UP000008963">
    <property type="component" value="Chromosome"/>
</dbReference>
<reference evidence="3" key="1">
    <citation type="journal article" date="2013" name="ISME J.">
        <title>A small predatory core genome in the divergent marine Bacteriovorax marinus SJ and the terrestrial Bdellovibrio bacteriovorus.</title>
        <authorList>
            <person name="Crossman L.C."/>
            <person name="Chen H."/>
            <person name="Cerdeno-Tarraga A.M."/>
            <person name="Brooks K."/>
            <person name="Quail M.A."/>
            <person name="Pineiro S.A."/>
            <person name="Hobley L."/>
            <person name="Sockett R.E."/>
            <person name="Bentley S.D."/>
            <person name="Parkhill J."/>
            <person name="Williams H.N."/>
            <person name="Stine O.C."/>
        </authorList>
    </citation>
    <scope>NUCLEOTIDE SEQUENCE [LARGE SCALE GENOMIC DNA]</scope>
    <source>
        <strain evidence="3">ATCC BAA-682 / DSM 15412 / SJ</strain>
    </source>
</reference>
<organism evidence="2 3">
    <name type="scientific">Halobacteriovorax marinus (strain ATCC BAA-682 / DSM 15412 / SJ)</name>
    <name type="common">Bacteriovorax marinus</name>
    <dbReference type="NCBI Taxonomy" id="862908"/>
    <lineage>
        <taxon>Bacteria</taxon>
        <taxon>Pseudomonadati</taxon>
        <taxon>Bdellovibrionota</taxon>
        <taxon>Bacteriovoracia</taxon>
        <taxon>Bacteriovoracales</taxon>
        <taxon>Halobacteriovoraceae</taxon>
        <taxon>Halobacteriovorax</taxon>
    </lineage>
</organism>
<name>E1X2R4_HALMS</name>
<dbReference type="EMBL" id="FQ312005">
    <property type="protein sequence ID" value="CBW25109.1"/>
    <property type="molecule type" value="Genomic_DNA"/>
</dbReference>
<keyword evidence="1" id="KW-0812">Transmembrane</keyword>
<dbReference type="AlphaFoldDB" id="E1X2R4"/>
<dbReference type="OrthoDB" id="5295229at2"/>
<proteinExistence type="predicted"/>
<gene>
    <name evidence="2" type="ordered locus">BMS_0175</name>
</gene>
<evidence type="ECO:0000313" key="2">
    <source>
        <dbReference type="EMBL" id="CBW25109.1"/>
    </source>
</evidence>
<dbReference type="HOGENOM" id="CLU_2246208_0_0_7"/>
<dbReference type="STRING" id="862908.BMS_0175"/>
<accession>E1X2R4</accession>
<keyword evidence="1" id="KW-0472">Membrane</keyword>
<keyword evidence="1" id="KW-1133">Transmembrane helix</keyword>
<protein>
    <submittedName>
        <fullName evidence="2">Exported protein</fullName>
    </submittedName>
</protein>